<dbReference type="AlphaFoldDB" id="A0A9Q3BQI5"/>
<dbReference type="Proteomes" id="UP000765509">
    <property type="component" value="Unassembled WGS sequence"/>
</dbReference>
<gene>
    <name evidence="1" type="ORF">O181_008735</name>
</gene>
<dbReference type="EMBL" id="AVOT02002051">
    <property type="protein sequence ID" value="MBW0469020.1"/>
    <property type="molecule type" value="Genomic_DNA"/>
</dbReference>
<reference evidence="1" key="1">
    <citation type="submission" date="2021-03" db="EMBL/GenBank/DDBJ databases">
        <title>Draft genome sequence of rust myrtle Austropuccinia psidii MF-1, a brazilian biotype.</title>
        <authorList>
            <person name="Quecine M.C."/>
            <person name="Pachon D.M.R."/>
            <person name="Bonatelli M.L."/>
            <person name="Correr F.H."/>
            <person name="Franceschini L.M."/>
            <person name="Leite T.F."/>
            <person name="Margarido G.R.A."/>
            <person name="Almeida C.A."/>
            <person name="Ferrarezi J.A."/>
            <person name="Labate C.A."/>
        </authorList>
    </citation>
    <scope>NUCLEOTIDE SEQUENCE</scope>
    <source>
        <strain evidence="1">MF-1</strain>
    </source>
</reference>
<name>A0A9Q3BQI5_9BASI</name>
<proteinExistence type="predicted"/>
<sequence length="487" mass="57021">MKQDFKLFRKSVDSLIKNKKYLKMYINIKQVKLPLDVLLQRLKTNFLEIRILMKRRLIEMGGLNAGWIYTEDISKASESVEKVEGDKPLRAQAFCSVLGSLARACIAELFEILRIFQQSPELNYLNLNYDEIKGKLALEKCVFKAIDLLHKFKIASKEDLRDTFSSQTLAKANLQLIADHIRDIYGKALIDVTCQYYTLLPELEFITTDWKTAHLHNLLAALTPDEKAQLVYLVLVRIMEKWLDIRRSAASYEGDEVISDVWSAGLFELRSTLSSAGEHKDSEEFNKFASECVQKMMIFFQNYSSPRHKVSFLIIYHILHYSQTYKTSPEANFVSMQFNKSKLLEDEFKLLQIGLKMNLHINRWLDYGLFLKLSNKKRPFIPIKASQNSQEQLLITIEKLSEDYQNKKNEVFQNPQGRIWLNQNPLVSFLDEMVETKSWLSRVNAQSLWFWVRREPKSQFLKRVSCQIWSLKKLRSTSLTFLAYYSH</sequence>
<keyword evidence="2" id="KW-1185">Reference proteome</keyword>
<comment type="caution">
    <text evidence="1">The sequence shown here is derived from an EMBL/GenBank/DDBJ whole genome shotgun (WGS) entry which is preliminary data.</text>
</comment>
<protein>
    <submittedName>
        <fullName evidence="1">Uncharacterized protein</fullName>
    </submittedName>
</protein>
<evidence type="ECO:0000313" key="1">
    <source>
        <dbReference type="EMBL" id="MBW0469020.1"/>
    </source>
</evidence>
<accession>A0A9Q3BQI5</accession>
<evidence type="ECO:0000313" key="2">
    <source>
        <dbReference type="Proteomes" id="UP000765509"/>
    </source>
</evidence>
<organism evidence="1 2">
    <name type="scientific">Austropuccinia psidii MF-1</name>
    <dbReference type="NCBI Taxonomy" id="1389203"/>
    <lineage>
        <taxon>Eukaryota</taxon>
        <taxon>Fungi</taxon>
        <taxon>Dikarya</taxon>
        <taxon>Basidiomycota</taxon>
        <taxon>Pucciniomycotina</taxon>
        <taxon>Pucciniomycetes</taxon>
        <taxon>Pucciniales</taxon>
        <taxon>Sphaerophragmiaceae</taxon>
        <taxon>Austropuccinia</taxon>
    </lineage>
</organism>